<keyword evidence="2 7" id="KW-0699">rRNA-binding</keyword>
<dbReference type="NCBIfam" id="NF003717">
    <property type="entry name" value="PRK05327.1"/>
    <property type="match status" value="1"/>
</dbReference>
<comment type="caution">
    <text evidence="11">The sequence shown here is derived from an EMBL/GenBank/DDBJ whole genome shotgun (WGS) entry which is preliminary data.</text>
</comment>
<gene>
    <name evidence="7 11" type="primary">rpsD</name>
    <name evidence="11" type="ORF">IAC73_00175</name>
</gene>
<keyword evidence="3 7" id="KW-0694">RNA-binding</keyword>
<feature type="domain" description="Small ribosomal subunit protein uS4 N-terminal" evidence="10">
    <location>
        <begin position="3"/>
        <end position="87"/>
    </location>
</feature>
<reference evidence="11" key="1">
    <citation type="submission" date="2020-10" db="EMBL/GenBank/DDBJ databases">
        <authorList>
            <person name="Gilroy R."/>
        </authorList>
    </citation>
    <scope>NUCLEOTIDE SEQUENCE</scope>
    <source>
        <strain evidence="11">10406</strain>
    </source>
</reference>
<dbReference type="EMBL" id="DVOE01000002">
    <property type="protein sequence ID" value="HIU98246.1"/>
    <property type="molecule type" value="Genomic_DNA"/>
</dbReference>
<evidence type="ECO:0000256" key="1">
    <source>
        <dbReference type="ARBA" id="ARBA00007465"/>
    </source>
</evidence>
<evidence type="ECO:0000259" key="10">
    <source>
        <dbReference type="SMART" id="SM01390"/>
    </source>
</evidence>
<keyword evidence="5 7" id="KW-0687">Ribonucleoprotein</keyword>
<dbReference type="InterPro" id="IPR005709">
    <property type="entry name" value="Ribosomal_uS4_bac-type"/>
</dbReference>
<organism evidence="11 12">
    <name type="scientific">Candidatus Limadaptatus stercoripullorum</name>
    <dbReference type="NCBI Taxonomy" id="2840846"/>
    <lineage>
        <taxon>Bacteria</taxon>
        <taxon>Bacillati</taxon>
        <taxon>Bacillota</taxon>
        <taxon>Clostridia</taxon>
        <taxon>Eubacteriales</taxon>
        <taxon>Candidatus Limadaptatus</taxon>
    </lineage>
</organism>
<sequence>MAKYTGPVMKKCRTLGLNPADLGIERKSSKQVKFRGRRKQSDYSLQLKEKQKVKFVYGLLEKQFKGYYDKASRMRGVTGENMLILLERRLDNVVYRLGLGKTRAMARQLVNHGHITVNGRRVDIPSYLVKAGDIVAVKENKKDLPIWQAAKEVRNLSIVKWLEWDNTNLTGKVLALPERADITDIEIKEHLIVELYSK</sequence>
<dbReference type="AlphaFoldDB" id="A0A9D1N825"/>
<proteinExistence type="inferred from homology"/>
<protein>
    <recommendedName>
        <fullName evidence="6 7">Small ribosomal subunit protein uS4</fullName>
    </recommendedName>
</protein>
<dbReference type="InterPro" id="IPR036986">
    <property type="entry name" value="S4_RNA-bd_sf"/>
</dbReference>
<comment type="subunit">
    <text evidence="7">Part of the 30S ribosomal subunit. Contacts protein S5. The interaction surface between S4 and S5 is involved in control of translational fidelity.</text>
</comment>
<dbReference type="Gene3D" id="1.10.1050.10">
    <property type="entry name" value="Ribosomal Protein S4 Delta 41, Chain A, domain 1"/>
    <property type="match status" value="1"/>
</dbReference>
<comment type="function">
    <text evidence="7">With S5 and S12 plays an important role in translational accuracy.</text>
</comment>
<accession>A0A9D1N825</accession>
<dbReference type="GO" id="GO:0019843">
    <property type="term" value="F:rRNA binding"/>
    <property type="evidence" value="ECO:0007669"/>
    <property type="project" value="UniProtKB-UniRule"/>
</dbReference>
<evidence type="ECO:0000256" key="3">
    <source>
        <dbReference type="ARBA" id="ARBA00022884"/>
    </source>
</evidence>
<dbReference type="GO" id="GO:0006412">
    <property type="term" value="P:translation"/>
    <property type="evidence" value="ECO:0007669"/>
    <property type="project" value="UniProtKB-UniRule"/>
</dbReference>
<dbReference type="PANTHER" id="PTHR11831:SF4">
    <property type="entry name" value="SMALL RIBOSOMAL SUBUNIT PROTEIN US4M"/>
    <property type="match status" value="1"/>
</dbReference>
<dbReference type="HAMAP" id="MF_01306_B">
    <property type="entry name" value="Ribosomal_uS4_B"/>
    <property type="match status" value="1"/>
</dbReference>
<dbReference type="GO" id="GO:0042274">
    <property type="term" value="P:ribosomal small subunit biogenesis"/>
    <property type="evidence" value="ECO:0007669"/>
    <property type="project" value="TreeGrafter"/>
</dbReference>
<dbReference type="InterPro" id="IPR002942">
    <property type="entry name" value="S4_RNA-bd"/>
</dbReference>
<dbReference type="PROSITE" id="PS00632">
    <property type="entry name" value="RIBOSOMAL_S4"/>
    <property type="match status" value="1"/>
</dbReference>
<evidence type="ECO:0000313" key="12">
    <source>
        <dbReference type="Proteomes" id="UP000886857"/>
    </source>
</evidence>
<dbReference type="NCBIfam" id="TIGR01017">
    <property type="entry name" value="rpsD_bact"/>
    <property type="match status" value="1"/>
</dbReference>
<dbReference type="SUPFAM" id="SSF55174">
    <property type="entry name" value="Alpha-L RNA-binding motif"/>
    <property type="match status" value="1"/>
</dbReference>
<dbReference type="InterPro" id="IPR022801">
    <property type="entry name" value="Ribosomal_uS4"/>
</dbReference>
<dbReference type="GO" id="GO:0003735">
    <property type="term" value="F:structural constituent of ribosome"/>
    <property type="evidence" value="ECO:0007669"/>
    <property type="project" value="InterPro"/>
</dbReference>
<dbReference type="Proteomes" id="UP000886857">
    <property type="component" value="Unassembled WGS sequence"/>
</dbReference>
<evidence type="ECO:0000313" key="11">
    <source>
        <dbReference type="EMBL" id="HIU98246.1"/>
    </source>
</evidence>
<dbReference type="Pfam" id="PF01479">
    <property type="entry name" value="S4"/>
    <property type="match status" value="1"/>
</dbReference>
<dbReference type="GO" id="GO:0015935">
    <property type="term" value="C:small ribosomal subunit"/>
    <property type="evidence" value="ECO:0007669"/>
    <property type="project" value="InterPro"/>
</dbReference>
<comment type="function">
    <text evidence="7">One of the primary rRNA binding proteins, it binds directly to 16S rRNA where it nucleates assembly of the body of the 30S subunit.</text>
</comment>
<dbReference type="PROSITE" id="PS50889">
    <property type="entry name" value="S4"/>
    <property type="match status" value="1"/>
</dbReference>
<dbReference type="InterPro" id="IPR018079">
    <property type="entry name" value="Ribosomal_uS4_CS"/>
</dbReference>
<dbReference type="FunFam" id="3.10.290.10:FF:000001">
    <property type="entry name" value="30S ribosomal protein S4"/>
    <property type="match status" value="1"/>
</dbReference>
<name>A0A9D1N825_9FIRM</name>
<feature type="domain" description="RNA-binding S4" evidence="9">
    <location>
        <begin position="88"/>
        <end position="152"/>
    </location>
</feature>
<evidence type="ECO:0000256" key="5">
    <source>
        <dbReference type="ARBA" id="ARBA00023274"/>
    </source>
</evidence>
<reference evidence="11" key="2">
    <citation type="journal article" date="2021" name="PeerJ">
        <title>Extensive microbial diversity within the chicken gut microbiome revealed by metagenomics and culture.</title>
        <authorList>
            <person name="Gilroy R."/>
            <person name="Ravi A."/>
            <person name="Getino M."/>
            <person name="Pursley I."/>
            <person name="Horton D.L."/>
            <person name="Alikhan N.F."/>
            <person name="Baker D."/>
            <person name="Gharbi K."/>
            <person name="Hall N."/>
            <person name="Watson M."/>
            <person name="Adriaenssens E.M."/>
            <person name="Foster-Nyarko E."/>
            <person name="Jarju S."/>
            <person name="Secka A."/>
            <person name="Antonio M."/>
            <person name="Oren A."/>
            <person name="Chaudhuri R.R."/>
            <person name="La Ragione R."/>
            <person name="Hildebrand F."/>
            <person name="Pallen M.J."/>
        </authorList>
    </citation>
    <scope>NUCLEOTIDE SEQUENCE</scope>
    <source>
        <strain evidence="11">10406</strain>
    </source>
</reference>
<dbReference type="SMART" id="SM01390">
    <property type="entry name" value="Ribosomal_S4"/>
    <property type="match status" value="1"/>
</dbReference>
<evidence type="ECO:0000256" key="2">
    <source>
        <dbReference type="ARBA" id="ARBA00022730"/>
    </source>
</evidence>
<dbReference type="Gene3D" id="3.10.290.10">
    <property type="entry name" value="RNA-binding S4 domain"/>
    <property type="match status" value="1"/>
</dbReference>
<evidence type="ECO:0000259" key="9">
    <source>
        <dbReference type="SMART" id="SM00363"/>
    </source>
</evidence>
<evidence type="ECO:0000256" key="6">
    <source>
        <dbReference type="ARBA" id="ARBA00035254"/>
    </source>
</evidence>
<dbReference type="Pfam" id="PF00163">
    <property type="entry name" value="Ribosomal_S4"/>
    <property type="match status" value="1"/>
</dbReference>
<dbReference type="InterPro" id="IPR001912">
    <property type="entry name" value="Ribosomal_uS4_N"/>
</dbReference>
<comment type="similarity">
    <text evidence="1 7 8">Belongs to the universal ribosomal protein uS4 family.</text>
</comment>
<keyword evidence="4 7" id="KW-0689">Ribosomal protein</keyword>
<dbReference type="CDD" id="cd00165">
    <property type="entry name" value="S4"/>
    <property type="match status" value="1"/>
</dbReference>
<dbReference type="SMART" id="SM00363">
    <property type="entry name" value="S4"/>
    <property type="match status" value="1"/>
</dbReference>
<evidence type="ECO:0000256" key="7">
    <source>
        <dbReference type="HAMAP-Rule" id="MF_01306"/>
    </source>
</evidence>
<evidence type="ECO:0000256" key="8">
    <source>
        <dbReference type="RuleBase" id="RU003699"/>
    </source>
</evidence>
<evidence type="ECO:0000256" key="4">
    <source>
        <dbReference type="ARBA" id="ARBA00022980"/>
    </source>
</evidence>
<dbReference type="PANTHER" id="PTHR11831">
    <property type="entry name" value="30S 40S RIBOSOMAL PROTEIN"/>
    <property type="match status" value="1"/>
</dbReference>